<dbReference type="EMBL" id="JXTC01000190">
    <property type="protein sequence ID" value="PON82656.1"/>
    <property type="molecule type" value="Genomic_DNA"/>
</dbReference>
<evidence type="ECO:0000313" key="2">
    <source>
        <dbReference type="Proteomes" id="UP000237000"/>
    </source>
</evidence>
<comment type="caution">
    <text evidence="1">The sequence shown here is derived from an EMBL/GenBank/DDBJ whole genome shotgun (WGS) entry which is preliminary data.</text>
</comment>
<sequence>VPRQFQSRDLGALYVGSLESEFVEIFLSTFRVLGLFLGSSSPAALEEERVSASWNWRPILSGRLAANYRFCLLSMESMKACA</sequence>
<reference evidence="2" key="1">
    <citation type="submission" date="2016-06" db="EMBL/GenBank/DDBJ databases">
        <title>Parallel loss of symbiosis genes in relatives of nitrogen-fixing non-legume Parasponia.</title>
        <authorList>
            <person name="Van Velzen R."/>
            <person name="Holmer R."/>
            <person name="Bu F."/>
            <person name="Rutten L."/>
            <person name="Van Zeijl A."/>
            <person name="Liu W."/>
            <person name="Santuari L."/>
            <person name="Cao Q."/>
            <person name="Sharma T."/>
            <person name="Shen D."/>
            <person name="Roswanjaya Y."/>
            <person name="Wardhani T."/>
            <person name="Kalhor M.S."/>
            <person name="Jansen J."/>
            <person name="Van den Hoogen J."/>
            <person name="Gungor B."/>
            <person name="Hartog M."/>
            <person name="Hontelez J."/>
            <person name="Verver J."/>
            <person name="Yang W.-C."/>
            <person name="Schijlen E."/>
            <person name="Repin R."/>
            <person name="Schilthuizen M."/>
            <person name="Schranz E."/>
            <person name="Heidstra R."/>
            <person name="Miyata K."/>
            <person name="Fedorova E."/>
            <person name="Kohlen W."/>
            <person name="Bisseling T."/>
            <person name="Smit S."/>
            <person name="Geurts R."/>
        </authorList>
    </citation>
    <scope>NUCLEOTIDE SEQUENCE [LARGE SCALE GENOMIC DNA]</scope>
    <source>
        <strain evidence="2">cv. RG33-2</strain>
    </source>
</reference>
<name>A0A2P5EAV2_TREOI</name>
<dbReference type="AlphaFoldDB" id="A0A2P5EAV2"/>
<organism evidence="1 2">
    <name type="scientific">Trema orientale</name>
    <name type="common">Charcoal tree</name>
    <name type="synonym">Celtis orientalis</name>
    <dbReference type="NCBI Taxonomy" id="63057"/>
    <lineage>
        <taxon>Eukaryota</taxon>
        <taxon>Viridiplantae</taxon>
        <taxon>Streptophyta</taxon>
        <taxon>Embryophyta</taxon>
        <taxon>Tracheophyta</taxon>
        <taxon>Spermatophyta</taxon>
        <taxon>Magnoliopsida</taxon>
        <taxon>eudicotyledons</taxon>
        <taxon>Gunneridae</taxon>
        <taxon>Pentapetalae</taxon>
        <taxon>rosids</taxon>
        <taxon>fabids</taxon>
        <taxon>Rosales</taxon>
        <taxon>Cannabaceae</taxon>
        <taxon>Trema</taxon>
    </lineage>
</organism>
<evidence type="ECO:0000313" key="1">
    <source>
        <dbReference type="EMBL" id="PON82656.1"/>
    </source>
</evidence>
<dbReference type="InParanoid" id="A0A2P5EAV2"/>
<protein>
    <submittedName>
        <fullName evidence="1">Uncharacterized protein</fullName>
    </submittedName>
</protein>
<dbReference type="Proteomes" id="UP000237000">
    <property type="component" value="Unassembled WGS sequence"/>
</dbReference>
<keyword evidence="2" id="KW-1185">Reference proteome</keyword>
<proteinExistence type="predicted"/>
<accession>A0A2P5EAV2</accession>
<gene>
    <name evidence="1" type="ORF">TorRG33x02_215850</name>
</gene>
<feature type="non-terminal residue" evidence="1">
    <location>
        <position position="1"/>
    </location>
</feature>